<feature type="compositionally biased region" description="Basic residues" evidence="1">
    <location>
        <begin position="233"/>
        <end position="243"/>
    </location>
</feature>
<dbReference type="AlphaFoldDB" id="A0A645CM31"/>
<sequence length="252" mass="27022">MPPRQAIVGAIADQGVERVVDLGLEAVVAGAQDHMDIAAEAAFGEWGADVGEGLAFLALQENQCLLRRHQGERALVLAEQLEQFLVAAGGQRRRLGILAEPGELAGAGDGAGGFPLQQRARRRAAEFAVADQARRRAPDDAAETDQFFAFRRAQGVGDAEVVAAAADGGNHFRETQHLDLALTLQALAQRVHQIDVEPLQGTLVVTIGEGWRGIGDCHLQHFLGRGAGTGSHRQQRCCHPHNPSRHDLTPER</sequence>
<evidence type="ECO:0000256" key="1">
    <source>
        <dbReference type="SAM" id="MobiDB-lite"/>
    </source>
</evidence>
<evidence type="ECO:0000313" key="2">
    <source>
        <dbReference type="EMBL" id="MPM78011.1"/>
    </source>
</evidence>
<comment type="caution">
    <text evidence="2">The sequence shown here is derived from an EMBL/GenBank/DDBJ whole genome shotgun (WGS) entry which is preliminary data.</text>
</comment>
<proteinExistence type="predicted"/>
<gene>
    <name evidence="2" type="ORF">SDC9_125021</name>
</gene>
<name>A0A645CM31_9ZZZZ</name>
<reference evidence="2" key="1">
    <citation type="submission" date="2019-08" db="EMBL/GenBank/DDBJ databases">
        <authorList>
            <person name="Kucharzyk K."/>
            <person name="Murdoch R.W."/>
            <person name="Higgins S."/>
            <person name="Loffler F."/>
        </authorList>
    </citation>
    <scope>NUCLEOTIDE SEQUENCE</scope>
</reference>
<dbReference type="EMBL" id="VSSQ01028331">
    <property type="protein sequence ID" value="MPM78011.1"/>
    <property type="molecule type" value="Genomic_DNA"/>
</dbReference>
<protein>
    <submittedName>
        <fullName evidence="2">Uncharacterized protein</fullName>
    </submittedName>
</protein>
<accession>A0A645CM31</accession>
<feature type="region of interest" description="Disordered" evidence="1">
    <location>
        <begin position="229"/>
        <end position="252"/>
    </location>
</feature>
<organism evidence="2">
    <name type="scientific">bioreactor metagenome</name>
    <dbReference type="NCBI Taxonomy" id="1076179"/>
    <lineage>
        <taxon>unclassified sequences</taxon>
        <taxon>metagenomes</taxon>
        <taxon>ecological metagenomes</taxon>
    </lineage>
</organism>